<dbReference type="GO" id="GO:0035673">
    <property type="term" value="F:oligopeptide transmembrane transporter activity"/>
    <property type="evidence" value="ECO:0007669"/>
    <property type="project" value="InterPro"/>
</dbReference>
<feature type="transmembrane region" description="Helical" evidence="9">
    <location>
        <begin position="131"/>
        <end position="150"/>
    </location>
</feature>
<feature type="transmembrane region" description="Helical" evidence="9">
    <location>
        <begin position="211"/>
        <end position="236"/>
    </location>
</feature>
<gene>
    <name evidence="10" type="ORF">LWI28_019444</name>
</gene>
<reference evidence="10" key="2">
    <citation type="submission" date="2023-02" db="EMBL/GenBank/DDBJ databases">
        <authorList>
            <person name="Swenson N.G."/>
            <person name="Wegrzyn J.L."/>
            <person name="Mcevoy S.L."/>
        </authorList>
    </citation>
    <scope>NUCLEOTIDE SEQUENCE</scope>
    <source>
        <strain evidence="10">91603</strain>
        <tissue evidence="10">Leaf</tissue>
    </source>
</reference>
<evidence type="ECO:0000256" key="8">
    <source>
        <dbReference type="ARBA" id="ARBA00023136"/>
    </source>
</evidence>
<evidence type="ECO:0000256" key="5">
    <source>
        <dbReference type="ARBA" id="ARBA00022856"/>
    </source>
</evidence>
<keyword evidence="6" id="KW-0653">Protein transport</keyword>
<name>A0AAD5NLY7_ACENE</name>
<keyword evidence="11" id="KW-1185">Reference proteome</keyword>
<dbReference type="NCBIfam" id="TIGR00728">
    <property type="entry name" value="OPT_sfam"/>
    <property type="match status" value="1"/>
</dbReference>
<evidence type="ECO:0000256" key="9">
    <source>
        <dbReference type="SAM" id="Phobius"/>
    </source>
</evidence>
<dbReference type="PANTHER" id="PTHR22601">
    <property type="entry name" value="ISP4 LIKE PROTEIN"/>
    <property type="match status" value="1"/>
</dbReference>
<comment type="caution">
    <text evidence="10">The sequence shown here is derived from an EMBL/GenBank/DDBJ whole genome shotgun (WGS) entry which is preliminary data.</text>
</comment>
<dbReference type="AlphaFoldDB" id="A0AAD5NLY7"/>
<evidence type="ECO:0000256" key="2">
    <source>
        <dbReference type="ARBA" id="ARBA00005484"/>
    </source>
</evidence>
<evidence type="ECO:0000256" key="4">
    <source>
        <dbReference type="ARBA" id="ARBA00022692"/>
    </source>
</evidence>
<evidence type="ECO:0000313" key="10">
    <source>
        <dbReference type="EMBL" id="KAI9165724.1"/>
    </source>
</evidence>
<feature type="transmembrane region" description="Helical" evidence="9">
    <location>
        <begin position="84"/>
        <end position="110"/>
    </location>
</feature>
<dbReference type="Proteomes" id="UP001064489">
    <property type="component" value="Chromosome 10"/>
</dbReference>
<dbReference type="InterPro" id="IPR004648">
    <property type="entry name" value="Oligpept_transpt"/>
</dbReference>
<evidence type="ECO:0000313" key="11">
    <source>
        <dbReference type="Proteomes" id="UP001064489"/>
    </source>
</evidence>
<protein>
    <submittedName>
        <fullName evidence="10">Uncharacterized protein</fullName>
    </submittedName>
</protein>
<evidence type="ECO:0000256" key="7">
    <source>
        <dbReference type="ARBA" id="ARBA00022989"/>
    </source>
</evidence>
<dbReference type="GO" id="GO:0015031">
    <property type="term" value="P:protein transport"/>
    <property type="evidence" value="ECO:0007669"/>
    <property type="project" value="UniProtKB-KW"/>
</dbReference>
<keyword evidence="7 9" id="KW-1133">Transmembrane helix</keyword>
<reference evidence="10" key="1">
    <citation type="journal article" date="2022" name="Plant J.">
        <title>Strategies of tolerance reflected in two North American maple genomes.</title>
        <authorList>
            <person name="McEvoy S.L."/>
            <person name="Sezen U.U."/>
            <person name="Trouern-Trend A."/>
            <person name="McMahon S.M."/>
            <person name="Schaberg P.G."/>
            <person name="Yang J."/>
            <person name="Wegrzyn J.L."/>
            <person name="Swenson N.G."/>
        </authorList>
    </citation>
    <scope>NUCLEOTIDE SEQUENCE</scope>
    <source>
        <strain evidence="10">91603</strain>
    </source>
</reference>
<organism evidence="10 11">
    <name type="scientific">Acer negundo</name>
    <name type="common">Box elder</name>
    <dbReference type="NCBI Taxonomy" id="4023"/>
    <lineage>
        <taxon>Eukaryota</taxon>
        <taxon>Viridiplantae</taxon>
        <taxon>Streptophyta</taxon>
        <taxon>Embryophyta</taxon>
        <taxon>Tracheophyta</taxon>
        <taxon>Spermatophyta</taxon>
        <taxon>Magnoliopsida</taxon>
        <taxon>eudicotyledons</taxon>
        <taxon>Gunneridae</taxon>
        <taxon>Pentapetalae</taxon>
        <taxon>rosids</taxon>
        <taxon>malvids</taxon>
        <taxon>Sapindales</taxon>
        <taxon>Sapindaceae</taxon>
        <taxon>Hippocastanoideae</taxon>
        <taxon>Acereae</taxon>
        <taxon>Acer</taxon>
    </lineage>
</organism>
<dbReference type="InterPro" id="IPR004813">
    <property type="entry name" value="OPT"/>
</dbReference>
<comment type="similarity">
    <text evidence="2">Belongs to the oligopeptide OPT transporter (TC 2.A.67.1) family.</text>
</comment>
<accession>A0AAD5NLY7</accession>
<keyword evidence="8 9" id="KW-0472">Membrane</keyword>
<keyword evidence="4 9" id="KW-0812">Transmembrane</keyword>
<comment type="subcellular location">
    <subcellularLocation>
        <location evidence="1">Membrane</location>
        <topology evidence="1">Multi-pass membrane protein</topology>
    </subcellularLocation>
</comment>
<evidence type="ECO:0000256" key="3">
    <source>
        <dbReference type="ARBA" id="ARBA00022448"/>
    </source>
</evidence>
<keyword evidence="3" id="KW-0813">Transport</keyword>
<feature type="transmembrane region" description="Helical" evidence="9">
    <location>
        <begin position="170"/>
        <end position="190"/>
    </location>
</feature>
<dbReference type="Pfam" id="PF03169">
    <property type="entry name" value="OPT"/>
    <property type="match status" value="2"/>
</dbReference>
<keyword evidence="5" id="KW-0571">Peptide transport</keyword>
<proteinExistence type="inferred from homology"/>
<dbReference type="GO" id="GO:0016020">
    <property type="term" value="C:membrane"/>
    <property type="evidence" value="ECO:0007669"/>
    <property type="project" value="UniProtKB-SubCell"/>
</dbReference>
<evidence type="ECO:0000256" key="1">
    <source>
        <dbReference type="ARBA" id="ARBA00004141"/>
    </source>
</evidence>
<evidence type="ECO:0000256" key="6">
    <source>
        <dbReference type="ARBA" id="ARBA00022927"/>
    </source>
</evidence>
<sequence length="343" mass="38602">MAPVLVRFGSEPSKPVPIPLLKVRFWFRFRFEGLVPIRFRRFGSGSSDGSVSFPIRFWTIYNISAIIDSNFHLDNEAYKREGPLYISTLFAMSYGISFACLASTVVHVLLFHGSNHFICQYYKNQLQLPGWAILLACSLALFFTLQVGVINATTNQSPGLNVITEYIIGYIYPGFPVAIMCFKVYGYVSLKQGLAFLQDFKLGHYMKIPPRSMFAAQVIGTIVAALVHLGTAWWLMDTILDICDRNCFRQAARGLVLLSMFYSRHATRYCSELDLPRDLLLIGTTANGGSATIMCYPGHLMLDWPSWVYCCTCAWEWNILASIGGKVTRMDVLSLLAQPNQES</sequence>
<dbReference type="EMBL" id="JAJSOW010000105">
    <property type="protein sequence ID" value="KAI9165724.1"/>
    <property type="molecule type" value="Genomic_DNA"/>
</dbReference>